<dbReference type="RefSeq" id="WP_126470064.1">
    <property type="nucleotide sequence ID" value="NZ_RXOE01000002.1"/>
</dbReference>
<evidence type="ECO:0008006" key="11">
    <source>
        <dbReference type="Google" id="ProtNLM"/>
    </source>
</evidence>
<dbReference type="GO" id="GO:0009279">
    <property type="term" value="C:cell outer membrane"/>
    <property type="evidence" value="ECO:0007669"/>
    <property type="project" value="UniProtKB-SubCell"/>
</dbReference>
<gene>
    <name evidence="9" type="ORF">EJP69_10950</name>
</gene>
<evidence type="ECO:0000313" key="9">
    <source>
        <dbReference type="EMBL" id="RTQ34909.1"/>
    </source>
</evidence>
<dbReference type="Pfam" id="PF13627">
    <property type="entry name" value="LptM_cons"/>
    <property type="match status" value="1"/>
</dbReference>
<evidence type="ECO:0000256" key="5">
    <source>
        <dbReference type="ARBA" id="ARBA00023237"/>
    </source>
</evidence>
<keyword evidence="10" id="KW-1185">Reference proteome</keyword>
<dbReference type="InterPro" id="IPR032831">
    <property type="entry name" value="LptM_cons"/>
</dbReference>
<protein>
    <recommendedName>
        <fullName evidence="11">Lipoprotein</fullName>
    </recommendedName>
</protein>
<evidence type="ECO:0000256" key="4">
    <source>
        <dbReference type="ARBA" id="ARBA00023139"/>
    </source>
</evidence>
<keyword evidence="3" id="KW-0472">Membrane</keyword>
<evidence type="ECO:0000313" key="10">
    <source>
        <dbReference type="Proteomes" id="UP000267418"/>
    </source>
</evidence>
<comment type="subcellular location">
    <subcellularLocation>
        <location evidence="1">Cell outer membrane</location>
        <topology evidence="1">Lipid-anchor</topology>
    </subcellularLocation>
</comment>
<accession>A0A3S0JWQ5</accession>
<keyword evidence="2 8" id="KW-0732">Signal</keyword>
<proteinExistence type="predicted"/>
<evidence type="ECO:0000256" key="8">
    <source>
        <dbReference type="SAM" id="SignalP"/>
    </source>
</evidence>
<feature type="signal peptide" evidence="8">
    <location>
        <begin position="1"/>
        <end position="25"/>
    </location>
</feature>
<evidence type="ECO:0000256" key="1">
    <source>
        <dbReference type="ARBA" id="ARBA00004459"/>
    </source>
</evidence>
<keyword evidence="5" id="KW-0998">Cell outer membrane</keyword>
<keyword evidence="6" id="KW-0449">Lipoprotein</keyword>
<evidence type="ECO:0000256" key="7">
    <source>
        <dbReference type="SAM" id="MobiDB-lite"/>
    </source>
</evidence>
<sequence length="100" mass="9946">MLNVHQILVSTRVRAALMVCLAVGAAGLVAACGQRGPLYLPTDPAAAGRATLPELMTPDSLRSSPSTSSTSSSQTAPAPAAAASAPAGSNSNNTGTEQRK</sequence>
<dbReference type="EMBL" id="RXOE01000002">
    <property type="protein sequence ID" value="RTQ34909.1"/>
    <property type="molecule type" value="Genomic_DNA"/>
</dbReference>
<evidence type="ECO:0000256" key="6">
    <source>
        <dbReference type="ARBA" id="ARBA00023288"/>
    </source>
</evidence>
<feature type="compositionally biased region" description="Low complexity" evidence="7">
    <location>
        <begin position="63"/>
        <end position="94"/>
    </location>
</feature>
<organism evidence="9 10">
    <name type="scientific">Variovorax gossypii</name>
    <dbReference type="NCBI Taxonomy" id="1679495"/>
    <lineage>
        <taxon>Bacteria</taxon>
        <taxon>Pseudomonadati</taxon>
        <taxon>Pseudomonadota</taxon>
        <taxon>Betaproteobacteria</taxon>
        <taxon>Burkholderiales</taxon>
        <taxon>Comamonadaceae</taxon>
        <taxon>Variovorax</taxon>
    </lineage>
</organism>
<dbReference type="AlphaFoldDB" id="A0A3S0JWQ5"/>
<dbReference type="NCBIfam" id="NF047847">
    <property type="entry name" value="SS_mature_LptM"/>
    <property type="match status" value="1"/>
</dbReference>
<evidence type="ECO:0000256" key="3">
    <source>
        <dbReference type="ARBA" id="ARBA00023136"/>
    </source>
</evidence>
<comment type="caution">
    <text evidence="9">The sequence shown here is derived from an EMBL/GenBank/DDBJ whole genome shotgun (WGS) entry which is preliminary data.</text>
</comment>
<feature type="chain" id="PRO_5018731249" description="Lipoprotein" evidence="8">
    <location>
        <begin position="26"/>
        <end position="100"/>
    </location>
</feature>
<reference evidence="9 10" key="1">
    <citation type="submission" date="2018-12" db="EMBL/GenBank/DDBJ databases">
        <title>The genome of Variovorax gossypii DSM 100435.</title>
        <authorList>
            <person name="Gao J."/>
            <person name="Sun J."/>
        </authorList>
    </citation>
    <scope>NUCLEOTIDE SEQUENCE [LARGE SCALE GENOMIC DNA]</scope>
    <source>
        <strain evidence="9 10">DSM 100435</strain>
    </source>
</reference>
<dbReference type="Proteomes" id="UP000267418">
    <property type="component" value="Unassembled WGS sequence"/>
</dbReference>
<keyword evidence="4" id="KW-0564">Palmitate</keyword>
<name>A0A3S0JWQ5_9BURK</name>
<feature type="region of interest" description="Disordered" evidence="7">
    <location>
        <begin position="50"/>
        <end position="100"/>
    </location>
</feature>
<evidence type="ECO:0000256" key="2">
    <source>
        <dbReference type="ARBA" id="ARBA00022729"/>
    </source>
</evidence>